<dbReference type="AlphaFoldDB" id="A0A7I9YVZ2"/>
<protein>
    <submittedName>
        <fullName evidence="1">Uncharacterized protein</fullName>
    </submittedName>
</protein>
<dbReference type="Proteomes" id="UP000465360">
    <property type="component" value="Unassembled WGS sequence"/>
</dbReference>
<organism evidence="1 2">
    <name type="scientific">Mycobacterium bourgelatii</name>
    <dbReference type="NCBI Taxonomy" id="1273442"/>
    <lineage>
        <taxon>Bacteria</taxon>
        <taxon>Bacillati</taxon>
        <taxon>Actinomycetota</taxon>
        <taxon>Actinomycetes</taxon>
        <taxon>Mycobacteriales</taxon>
        <taxon>Mycobacteriaceae</taxon>
        <taxon>Mycobacterium</taxon>
    </lineage>
</organism>
<keyword evidence="2" id="KW-1185">Reference proteome</keyword>
<comment type="caution">
    <text evidence="1">The sequence shown here is derived from an EMBL/GenBank/DDBJ whole genome shotgun (WGS) entry which is preliminary data.</text>
</comment>
<name>A0A7I9YVZ2_MYCBU</name>
<reference evidence="1 2" key="1">
    <citation type="journal article" date="2019" name="Emerg. Microbes Infect.">
        <title>Comprehensive subspecies identification of 175 nontuberculous mycobacteria species based on 7547 genomic profiles.</title>
        <authorList>
            <person name="Matsumoto Y."/>
            <person name="Kinjo T."/>
            <person name="Motooka D."/>
            <person name="Nabeya D."/>
            <person name="Jung N."/>
            <person name="Uechi K."/>
            <person name="Horii T."/>
            <person name="Iida T."/>
            <person name="Fujita J."/>
            <person name="Nakamura S."/>
        </authorList>
    </citation>
    <scope>NUCLEOTIDE SEQUENCE [LARGE SCALE GENOMIC DNA]</scope>
    <source>
        <strain evidence="1 2">JCM 30725</strain>
    </source>
</reference>
<evidence type="ECO:0000313" key="2">
    <source>
        <dbReference type="Proteomes" id="UP000465360"/>
    </source>
</evidence>
<dbReference type="RefSeq" id="WP_163717636.1">
    <property type="nucleotide sequence ID" value="NZ_BLKZ01000001.1"/>
</dbReference>
<accession>A0A7I9YVZ2</accession>
<dbReference type="EMBL" id="BLKZ01000001">
    <property type="protein sequence ID" value="GFG92869.1"/>
    <property type="molecule type" value="Genomic_DNA"/>
</dbReference>
<evidence type="ECO:0000313" key="1">
    <source>
        <dbReference type="EMBL" id="GFG92869.1"/>
    </source>
</evidence>
<gene>
    <name evidence="1" type="ORF">MBOU_49110</name>
</gene>
<sequence>MVLIQARSEAGYVETIFPGLRPGQTVYVRDMETVTIPTSVRLGSPPPAFGIFQRLVHPDYPLLAILVVKGSGSVESCSLDEALLAYHNSNDSTEYGQQLMNDLAFMEPGAQVDTGRLAPGIGVVVPQVPSRPPLVYRLRAAYEPETSYGPNAFIRYRKFIVPRADPRIIDEVRKRGFVPWRPSG</sequence>
<proteinExistence type="predicted"/>